<dbReference type="Proteomes" id="UP000035213">
    <property type="component" value="Chromosome"/>
</dbReference>
<gene>
    <name evidence="1" type="ORF">OK18_05100</name>
</gene>
<sequence>MYFPYLRARQFELISLRELVNEDLLHNKVTPILEPVKEKSFNNLNLAHKVFQEKQFKAYLIVNPFQGEASGDTDIFLSYLSELHNSHFIPAFHYSDNGNYILEKVEEYSIKECMIICLDNFSDEESFKTICEHPSVTHITLQDPNKYRAIDRHIKKLQKFYIRLDDVFEKQPRNSEFLNIPAHKFTEEHLYYSEENYQGFSDFTVLPSEYIDGGSTPRAVVIHFTYLNQAEGNQIWIRHFTSETNDSIANVQGKFYEAANKMIIYCDDNQITNSAIEELRGYLTFENENGSIGRYPGLGTVKKISIKNHLIVISNFLNSL</sequence>
<dbReference type="InterPro" id="IPR047727">
    <property type="entry name" value="Sce7725-like"/>
</dbReference>
<dbReference type="KEGG" id="cgn:OK18_05100"/>
<dbReference type="RefSeq" id="WP_053327309.1">
    <property type="nucleotide sequence ID" value="NZ_CP009928.1"/>
</dbReference>
<dbReference type="PATRIC" id="fig|1324352.5.peg.1085"/>
<organism evidence="1 2">
    <name type="scientific">Chryseobacterium gallinarum</name>
    <dbReference type="NCBI Taxonomy" id="1324352"/>
    <lineage>
        <taxon>Bacteria</taxon>
        <taxon>Pseudomonadati</taxon>
        <taxon>Bacteroidota</taxon>
        <taxon>Flavobacteriia</taxon>
        <taxon>Flavobacteriales</taxon>
        <taxon>Weeksellaceae</taxon>
        <taxon>Chryseobacterium group</taxon>
        <taxon>Chryseobacterium</taxon>
    </lineage>
</organism>
<dbReference type="NCBIfam" id="NF033831">
    <property type="entry name" value="sce7725_fam"/>
    <property type="match status" value="1"/>
</dbReference>
<reference evidence="1 2" key="1">
    <citation type="submission" date="2014-11" db="EMBL/GenBank/DDBJ databases">
        <authorList>
            <person name="Park G.-S."/>
            <person name="Hong S.-J."/>
            <person name="Jung B.K."/>
            <person name="Khan A.R."/>
            <person name="Kwak Y."/>
            <person name="Shin J.-H."/>
        </authorList>
    </citation>
    <scope>NUCLEOTIDE SEQUENCE [LARGE SCALE GENOMIC DNA]</scope>
    <source>
        <strain evidence="1 2">DSM 27622</strain>
    </source>
</reference>
<proteinExistence type="predicted"/>
<protein>
    <recommendedName>
        <fullName evidence="3">Sce7725 family protein</fullName>
    </recommendedName>
</protein>
<dbReference type="AlphaFoldDB" id="A0A0G3M504"/>
<evidence type="ECO:0000313" key="1">
    <source>
        <dbReference type="EMBL" id="AKK72092.1"/>
    </source>
</evidence>
<name>A0A0G3M504_CHRGL</name>
<dbReference type="OrthoDB" id="8910160at2"/>
<dbReference type="EMBL" id="CP009928">
    <property type="protein sequence ID" value="AKK72092.1"/>
    <property type="molecule type" value="Genomic_DNA"/>
</dbReference>
<accession>A0A0G3M504</accession>
<evidence type="ECO:0000313" key="2">
    <source>
        <dbReference type="Proteomes" id="UP000035213"/>
    </source>
</evidence>
<evidence type="ECO:0008006" key="3">
    <source>
        <dbReference type="Google" id="ProtNLM"/>
    </source>
</evidence>
<dbReference type="STRING" id="1324352.OK18_05100"/>